<sequence length="137" mass="14324">MGTIREAVASDRAELVRVLSELHPGGADETTLPTVRQEARTFVAEDGSRLVGVVVATLVDYGSSSYGMVEELVVASSARGSGVGTSLVEQCLSWLAAAGVEVVFVSAVDAAASRFYGARGFTPCTGPWLYWAPATPR</sequence>
<keyword evidence="2 4" id="KW-0012">Acyltransferase</keyword>
<reference evidence="5" key="1">
    <citation type="journal article" date="2019" name="Int. J. Syst. Evol. Microbiol.">
        <title>The Global Catalogue of Microorganisms (GCM) 10K type strain sequencing project: providing services to taxonomists for standard genome sequencing and annotation.</title>
        <authorList>
            <consortium name="The Broad Institute Genomics Platform"/>
            <consortium name="The Broad Institute Genome Sequencing Center for Infectious Disease"/>
            <person name="Wu L."/>
            <person name="Ma J."/>
        </authorList>
    </citation>
    <scope>NUCLEOTIDE SEQUENCE [LARGE SCALE GENOMIC DNA]</scope>
    <source>
        <strain evidence="5">CGMCC 4.7241</strain>
    </source>
</reference>
<evidence type="ECO:0000313" key="5">
    <source>
        <dbReference type="Proteomes" id="UP001595699"/>
    </source>
</evidence>
<dbReference type="GO" id="GO:0016746">
    <property type="term" value="F:acyltransferase activity"/>
    <property type="evidence" value="ECO:0007669"/>
    <property type="project" value="UniProtKB-KW"/>
</dbReference>
<dbReference type="InterPro" id="IPR050832">
    <property type="entry name" value="Bact_Acetyltransf"/>
</dbReference>
<dbReference type="SUPFAM" id="SSF55729">
    <property type="entry name" value="Acyl-CoA N-acyltransferases (Nat)"/>
    <property type="match status" value="1"/>
</dbReference>
<evidence type="ECO:0000256" key="1">
    <source>
        <dbReference type="ARBA" id="ARBA00022679"/>
    </source>
</evidence>
<dbReference type="Pfam" id="PF00583">
    <property type="entry name" value="Acetyltransf_1"/>
    <property type="match status" value="1"/>
</dbReference>
<accession>A0ABV7YHU3</accession>
<dbReference type="EMBL" id="JBHRZH010000030">
    <property type="protein sequence ID" value="MFC3764612.1"/>
    <property type="molecule type" value="Genomic_DNA"/>
</dbReference>
<keyword evidence="1 4" id="KW-0808">Transferase</keyword>
<dbReference type="InterPro" id="IPR000182">
    <property type="entry name" value="GNAT_dom"/>
</dbReference>
<keyword evidence="5" id="KW-1185">Reference proteome</keyword>
<protein>
    <submittedName>
        <fullName evidence="4">GNAT family N-acetyltransferase</fullName>
        <ecNumber evidence="4">2.3.-.-</ecNumber>
    </submittedName>
</protein>
<dbReference type="CDD" id="cd04301">
    <property type="entry name" value="NAT_SF"/>
    <property type="match status" value="1"/>
</dbReference>
<feature type="domain" description="N-acetyltransferase" evidence="3">
    <location>
        <begin position="2"/>
        <end position="137"/>
    </location>
</feature>
<dbReference type="PANTHER" id="PTHR43877">
    <property type="entry name" value="AMINOALKYLPHOSPHONATE N-ACETYLTRANSFERASE-RELATED-RELATED"/>
    <property type="match status" value="1"/>
</dbReference>
<dbReference type="Gene3D" id="3.40.630.30">
    <property type="match status" value="1"/>
</dbReference>
<evidence type="ECO:0000259" key="3">
    <source>
        <dbReference type="PROSITE" id="PS51186"/>
    </source>
</evidence>
<comment type="caution">
    <text evidence="4">The sequence shown here is derived from an EMBL/GenBank/DDBJ whole genome shotgun (WGS) entry which is preliminary data.</text>
</comment>
<dbReference type="RefSeq" id="WP_205116307.1">
    <property type="nucleotide sequence ID" value="NZ_JAFBCM010000001.1"/>
</dbReference>
<organism evidence="4 5">
    <name type="scientific">Tenggerimyces flavus</name>
    <dbReference type="NCBI Taxonomy" id="1708749"/>
    <lineage>
        <taxon>Bacteria</taxon>
        <taxon>Bacillati</taxon>
        <taxon>Actinomycetota</taxon>
        <taxon>Actinomycetes</taxon>
        <taxon>Propionibacteriales</taxon>
        <taxon>Nocardioidaceae</taxon>
        <taxon>Tenggerimyces</taxon>
    </lineage>
</organism>
<name>A0ABV7YHU3_9ACTN</name>
<evidence type="ECO:0000313" key="4">
    <source>
        <dbReference type="EMBL" id="MFC3764612.1"/>
    </source>
</evidence>
<gene>
    <name evidence="4" type="ORF">ACFOUW_27490</name>
</gene>
<dbReference type="Proteomes" id="UP001595699">
    <property type="component" value="Unassembled WGS sequence"/>
</dbReference>
<evidence type="ECO:0000256" key="2">
    <source>
        <dbReference type="ARBA" id="ARBA00023315"/>
    </source>
</evidence>
<dbReference type="PROSITE" id="PS51186">
    <property type="entry name" value="GNAT"/>
    <property type="match status" value="1"/>
</dbReference>
<proteinExistence type="predicted"/>
<dbReference type="InterPro" id="IPR016181">
    <property type="entry name" value="Acyl_CoA_acyltransferase"/>
</dbReference>
<dbReference type="EC" id="2.3.-.-" evidence="4"/>